<protein>
    <recommendedName>
        <fullName evidence="2 6">Orotate phosphoribosyltransferase</fullName>
        <shortName evidence="6">OPRT</shortName>
        <shortName evidence="6">OPRTase</shortName>
        <ecNumber evidence="2 6">2.4.2.10</ecNumber>
    </recommendedName>
</protein>
<feature type="domain" description="Phosphoribosyltransferase" evidence="7">
    <location>
        <begin position="77"/>
        <end position="158"/>
    </location>
</feature>
<dbReference type="UniPathway" id="UPA00070">
    <property type="reaction ID" value="UER00119"/>
</dbReference>
<feature type="binding site" evidence="6">
    <location>
        <position position="141"/>
    </location>
    <ligand>
        <name>orotate</name>
        <dbReference type="ChEBI" id="CHEBI:30839"/>
    </ligand>
</feature>
<comment type="similarity">
    <text evidence="6">Belongs to the purine/pyrimidine phosphoribosyltransferase family. PyrE subfamily.</text>
</comment>
<evidence type="ECO:0000256" key="1">
    <source>
        <dbReference type="ARBA" id="ARBA00004889"/>
    </source>
</evidence>
<evidence type="ECO:0000259" key="7">
    <source>
        <dbReference type="Pfam" id="PF00156"/>
    </source>
</evidence>
<evidence type="ECO:0000256" key="3">
    <source>
        <dbReference type="ARBA" id="ARBA00022676"/>
    </source>
</evidence>
<dbReference type="Pfam" id="PF00156">
    <property type="entry name" value="Pribosyltran"/>
    <property type="match status" value="1"/>
</dbReference>
<gene>
    <name evidence="6" type="primary">pyrE</name>
    <name evidence="8" type="ORF">A2995_01235</name>
</gene>
<keyword evidence="4 6" id="KW-0808">Transferase</keyword>
<dbReference type="CDD" id="cd06223">
    <property type="entry name" value="PRTases_typeI"/>
    <property type="match status" value="1"/>
</dbReference>
<evidence type="ECO:0000256" key="2">
    <source>
        <dbReference type="ARBA" id="ARBA00011971"/>
    </source>
</evidence>
<keyword evidence="5 6" id="KW-0665">Pyrimidine biosynthesis</keyword>
<evidence type="ECO:0000313" key="9">
    <source>
        <dbReference type="Proteomes" id="UP000185809"/>
    </source>
</evidence>
<reference evidence="8 9" key="1">
    <citation type="journal article" date="2016" name="Nat. Commun.">
        <title>Thousands of microbial genomes shed light on interconnected biogeochemical processes in an aquifer system.</title>
        <authorList>
            <person name="Anantharaman K."/>
            <person name="Brown C.T."/>
            <person name="Hug L.A."/>
            <person name="Sharon I."/>
            <person name="Castelle C.J."/>
            <person name="Probst A.J."/>
            <person name="Thomas B.C."/>
            <person name="Singh A."/>
            <person name="Wilkins M.J."/>
            <person name="Karaoz U."/>
            <person name="Brodie E.L."/>
            <person name="Williams K.H."/>
            <person name="Hubbard S.S."/>
            <person name="Banfield J.F."/>
        </authorList>
    </citation>
    <scope>NUCLEOTIDE SEQUENCE [LARGE SCALE GENOMIC DNA]</scope>
</reference>
<keyword evidence="6" id="KW-0460">Magnesium</keyword>
<dbReference type="EMBL" id="MFUP01000012">
    <property type="protein sequence ID" value="OGI87472.1"/>
    <property type="molecule type" value="Genomic_DNA"/>
</dbReference>
<dbReference type="AlphaFoldDB" id="A0A1F6X026"/>
<feature type="binding site" evidence="6">
    <location>
        <position position="107"/>
    </location>
    <ligand>
        <name>5-phospho-alpha-D-ribose 1-diphosphate</name>
        <dbReference type="ChEBI" id="CHEBI:58017"/>
        <note>ligand shared between dimeric partners</note>
    </ligand>
</feature>
<accession>A0A1F6X026</accession>
<dbReference type="GO" id="GO:0004588">
    <property type="term" value="F:orotate phosphoribosyltransferase activity"/>
    <property type="evidence" value="ECO:0007669"/>
    <property type="project" value="UniProtKB-UniRule"/>
</dbReference>
<dbReference type="Gene3D" id="3.40.50.2020">
    <property type="match status" value="1"/>
</dbReference>
<feature type="binding site" evidence="6">
    <location>
        <position position="113"/>
    </location>
    <ligand>
        <name>5-phospho-alpha-D-ribose 1-diphosphate</name>
        <dbReference type="ChEBI" id="CHEBI:58017"/>
        <note>ligand shared between dimeric partners</note>
    </ligand>
</feature>
<comment type="pathway">
    <text evidence="1 6">Pyrimidine metabolism; UMP biosynthesis via de novo pathway; UMP from orotate: step 1/2.</text>
</comment>
<name>A0A1F6X026_9BACT</name>
<feature type="binding site" evidence="6">
    <location>
        <position position="111"/>
    </location>
    <ligand>
        <name>5-phospho-alpha-D-ribose 1-diphosphate</name>
        <dbReference type="ChEBI" id="CHEBI:58017"/>
        <note>ligand shared between dimeric partners</note>
    </ligand>
</feature>
<comment type="caution">
    <text evidence="8">The sequence shown here is derived from an EMBL/GenBank/DDBJ whole genome shotgun (WGS) entry which is preliminary data.</text>
</comment>
<dbReference type="PANTHER" id="PTHR19278">
    <property type="entry name" value="OROTATE PHOSPHORIBOSYLTRANSFERASE"/>
    <property type="match status" value="1"/>
</dbReference>
<dbReference type="SUPFAM" id="SSF53271">
    <property type="entry name" value="PRTase-like"/>
    <property type="match status" value="1"/>
</dbReference>
<dbReference type="Proteomes" id="UP000185809">
    <property type="component" value="Unassembled WGS sequence"/>
</dbReference>
<dbReference type="GO" id="GO:0044205">
    <property type="term" value="P:'de novo' UMP biosynthetic process"/>
    <property type="evidence" value="ECO:0007669"/>
    <property type="project" value="UniProtKB-UniRule"/>
</dbReference>
<dbReference type="PANTHER" id="PTHR19278:SF9">
    <property type="entry name" value="URIDINE 5'-MONOPHOSPHATE SYNTHASE"/>
    <property type="match status" value="1"/>
</dbReference>
<sequence>MNKKNEFGYGVDYARQIILNALNFGSVKINAQEPFQWKSGYRMPIYNNNRILANKKVNRALVWGGFIDLMKKNNIPNPDIFSGVAIGGIPWAILIAHELGCDFIYVRSENKGHGLKQTIECLGSNEEVKGKKIIIIEDLFSTGGSSLEIIDNVREAGGIVDFCLAIFSYEFPETEKVFKTAKCANLSIANYDTLLDVGLEHGFFKKSEEKLLKEWREDPLGWGEKNGFPRVVSSL</sequence>
<keyword evidence="3 6" id="KW-0328">Glycosyltransferase</keyword>
<proteinExistence type="inferred from homology"/>
<feature type="binding site" description="in other chain" evidence="6">
    <location>
        <begin position="137"/>
        <end position="145"/>
    </location>
    <ligand>
        <name>5-phospho-alpha-D-ribose 1-diphosphate</name>
        <dbReference type="ChEBI" id="CHEBI:58017"/>
        <note>ligand shared between dimeric partners</note>
    </ligand>
</feature>
<comment type="catalytic activity">
    <reaction evidence="6">
        <text>orotidine 5'-phosphate + diphosphate = orotate + 5-phospho-alpha-D-ribose 1-diphosphate</text>
        <dbReference type="Rhea" id="RHEA:10380"/>
        <dbReference type="ChEBI" id="CHEBI:30839"/>
        <dbReference type="ChEBI" id="CHEBI:33019"/>
        <dbReference type="ChEBI" id="CHEBI:57538"/>
        <dbReference type="ChEBI" id="CHEBI:58017"/>
        <dbReference type="EC" id="2.4.2.10"/>
    </reaction>
</comment>
<evidence type="ECO:0000256" key="4">
    <source>
        <dbReference type="ARBA" id="ARBA00022679"/>
    </source>
</evidence>
<organism evidence="8 9">
    <name type="scientific">Candidatus Nomurabacteria bacterium RIFCSPLOWO2_01_FULL_33_24</name>
    <dbReference type="NCBI Taxonomy" id="1801765"/>
    <lineage>
        <taxon>Bacteria</taxon>
        <taxon>Candidatus Nomuraibacteriota</taxon>
    </lineage>
</organism>
<dbReference type="EC" id="2.4.2.10" evidence="2 6"/>
<dbReference type="GO" id="GO:0000287">
    <property type="term" value="F:magnesium ion binding"/>
    <property type="evidence" value="ECO:0007669"/>
    <property type="project" value="UniProtKB-UniRule"/>
</dbReference>
<comment type="function">
    <text evidence="6">Catalyzes the transfer of a ribosyl phosphate group from 5-phosphoribose 1-diphosphate to orotate, leading to the formation of orotidine monophosphate (OMP).</text>
</comment>
<dbReference type="HAMAP" id="MF_01208">
    <property type="entry name" value="PyrE"/>
    <property type="match status" value="1"/>
</dbReference>
<comment type="subunit">
    <text evidence="6">Homodimer.</text>
</comment>
<dbReference type="InterPro" id="IPR000836">
    <property type="entry name" value="PRTase_dom"/>
</dbReference>
<evidence type="ECO:0000256" key="5">
    <source>
        <dbReference type="ARBA" id="ARBA00022975"/>
    </source>
</evidence>
<feature type="binding site" description="in other chain" evidence="6">
    <location>
        <position position="38"/>
    </location>
    <ligand>
        <name>5-phospho-alpha-D-ribose 1-diphosphate</name>
        <dbReference type="ChEBI" id="CHEBI:58017"/>
        <note>ligand shared between dimeric partners</note>
    </ligand>
</feature>
<comment type="caution">
    <text evidence="6">Lacks conserved residue(s) required for the propagation of feature annotation.</text>
</comment>
<dbReference type="InterPro" id="IPR029057">
    <property type="entry name" value="PRTase-like"/>
</dbReference>
<dbReference type="InterPro" id="IPR023031">
    <property type="entry name" value="OPRT"/>
</dbReference>
<dbReference type="GO" id="GO:0019856">
    <property type="term" value="P:pyrimidine nucleobase biosynthetic process"/>
    <property type="evidence" value="ECO:0007669"/>
    <property type="project" value="TreeGrafter"/>
</dbReference>
<evidence type="ECO:0000256" key="6">
    <source>
        <dbReference type="HAMAP-Rule" id="MF_01208"/>
    </source>
</evidence>
<comment type="cofactor">
    <cofactor evidence="6">
        <name>Mg(2+)</name>
        <dbReference type="ChEBI" id="CHEBI:18420"/>
    </cofactor>
</comment>
<evidence type="ECO:0000313" key="8">
    <source>
        <dbReference type="EMBL" id="OGI87472.1"/>
    </source>
</evidence>